<organism evidence="1 2">
    <name type="scientific">Lunatimonas lonarensis</name>
    <dbReference type="NCBI Taxonomy" id="1232681"/>
    <lineage>
        <taxon>Bacteria</taxon>
        <taxon>Pseudomonadati</taxon>
        <taxon>Bacteroidota</taxon>
        <taxon>Cytophagia</taxon>
        <taxon>Cytophagales</taxon>
        <taxon>Cyclobacteriaceae</taxon>
    </lineage>
</organism>
<dbReference type="EMBL" id="AQHR01000020">
    <property type="protein sequence ID" value="EON79020.1"/>
    <property type="molecule type" value="Genomic_DNA"/>
</dbReference>
<keyword evidence="2" id="KW-1185">Reference proteome</keyword>
<gene>
    <name evidence="1" type="ORF">ADIS_0437</name>
</gene>
<protein>
    <submittedName>
        <fullName evidence="1">Uncharacterized protein</fullName>
    </submittedName>
</protein>
<reference evidence="1 2" key="1">
    <citation type="submission" date="2013-02" db="EMBL/GenBank/DDBJ databases">
        <title>A novel strain isolated from Lonar lake, Maharashtra, India.</title>
        <authorList>
            <person name="Singh A."/>
        </authorList>
    </citation>
    <scope>NUCLEOTIDE SEQUENCE [LARGE SCALE GENOMIC DNA]</scope>
    <source>
        <strain evidence="1 2">AK24</strain>
    </source>
</reference>
<dbReference type="AlphaFoldDB" id="R7ZXZ4"/>
<evidence type="ECO:0000313" key="1">
    <source>
        <dbReference type="EMBL" id="EON79020.1"/>
    </source>
</evidence>
<comment type="caution">
    <text evidence="1">The sequence shown here is derived from an EMBL/GenBank/DDBJ whole genome shotgun (WGS) entry which is preliminary data.</text>
</comment>
<accession>R7ZXZ4</accession>
<proteinExistence type="predicted"/>
<evidence type="ECO:0000313" key="2">
    <source>
        <dbReference type="Proteomes" id="UP000013909"/>
    </source>
</evidence>
<dbReference type="Proteomes" id="UP000013909">
    <property type="component" value="Unassembled WGS sequence"/>
</dbReference>
<sequence>MQGRPKEVHFTLADMFLRNKTERLTDTALPALGGMLGKASVVRYGM</sequence>
<name>R7ZXZ4_9BACT</name>